<name>A0A819VN59_9BILA</name>
<organism evidence="2 3">
    <name type="scientific">Adineta steineri</name>
    <dbReference type="NCBI Taxonomy" id="433720"/>
    <lineage>
        <taxon>Eukaryota</taxon>
        <taxon>Metazoa</taxon>
        <taxon>Spiralia</taxon>
        <taxon>Gnathifera</taxon>
        <taxon>Rotifera</taxon>
        <taxon>Eurotatoria</taxon>
        <taxon>Bdelloidea</taxon>
        <taxon>Adinetida</taxon>
        <taxon>Adinetidae</taxon>
        <taxon>Adineta</taxon>
    </lineage>
</organism>
<dbReference type="Proteomes" id="UP000663868">
    <property type="component" value="Unassembled WGS sequence"/>
</dbReference>
<accession>A0A819VN59</accession>
<dbReference type="EMBL" id="CAJOBB010005014">
    <property type="protein sequence ID" value="CAF4112475.1"/>
    <property type="molecule type" value="Genomic_DNA"/>
</dbReference>
<reference evidence="2" key="1">
    <citation type="submission" date="2021-02" db="EMBL/GenBank/DDBJ databases">
        <authorList>
            <person name="Nowell W R."/>
        </authorList>
    </citation>
    <scope>NUCLEOTIDE SEQUENCE</scope>
</reference>
<gene>
    <name evidence="2" type="ORF">KXQ929_LOCUS35162</name>
</gene>
<keyword evidence="1" id="KW-0472">Membrane</keyword>
<comment type="caution">
    <text evidence="2">The sequence shown here is derived from an EMBL/GenBank/DDBJ whole genome shotgun (WGS) entry which is preliminary data.</text>
</comment>
<feature type="transmembrane region" description="Helical" evidence="1">
    <location>
        <begin position="117"/>
        <end position="140"/>
    </location>
</feature>
<proteinExistence type="predicted"/>
<dbReference type="AlphaFoldDB" id="A0A819VN59"/>
<sequence length="366" mass="40641">MVKVIRIKRIQRNSRFWMQNSRDSVNYEPISAPHQCQSSNNESILSASVKHSSAISQSVSYKRNNQVVPDDQQMSDARNSIDKINILDSSNNNLFDIDKNEEQARRRKRYAFPWMKLWSCCLICAALILIGLIVAIAILLSRHNSNTTMPIDAIDNTTVATIPTTDTSTFTTSPTTTISQSNWLVNGAAENGPCSANASIVYPKGWNYNGSITQEYYNSSEAEVLSTDPGPSNRGDCFFYGGPLSPSVTSMWQYVNMTGSIDPVLIDNQTVYFNFTAWLGGYEEQQDNAQATSTFLNQTSQQVGSSFTLGPVTNIQRSNQTSLLFRSSNGLVPVGTRSCLVMIKITIFQGTDNDGSIDNIHLHFYQ</sequence>
<protein>
    <submittedName>
        <fullName evidence="2">Uncharacterized protein</fullName>
    </submittedName>
</protein>
<evidence type="ECO:0000313" key="2">
    <source>
        <dbReference type="EMBL" id="CAF4112475.1"/>
    </source>
</evidence>
<keyword evidence="1" id="KW-1133">Transmembrane helix</keyword>
<evidence type="ECO:0000256" key="1">
    <source>
        <dbReference type="SAM" id="Phobius"/>
    </source>
</evidence>
<keyword evidence="1" id="KW-0812">Transmembrane</keyword>
<evidence type="ECO:0000313" key="3">
    <source>
        <dbReference type="Proteomes" id="UP000663868"/>
    </source>
</evidence>